<reference evidence="2" key="1">
    <citation type="submission" date="2022-03" db="EMBL/GenBank/DDBJ databases">
        <authorList>
            <person name="Martin H S."/>
        </authorList>
    </citation>
    <scope>NUCLEOTIDE SEQUENCE</scope>
</reference>
<organism evidence="2 3">
    <name type="scientific">Iphiclides podalirius</name>
    <name type="common">scarce swallowtail</name>
    <dbReference type="NCBI Taxonomy" id="110791"/>
    <lineage>
        <taxon>Eukaryota</taxon>
        <taxon>Metazoa</taxon>
        <taxon>Ecdysozoa</taxon>
        <taxon>Arthropoda</taxon>
        <taxon>Hexapoda</taxon>
        <taxon>Insecta</taxon>
        <taxon>Pterygota</taxon>
        <taxon>Neoptera</taxon>
        <taxon>Endopterygota</taxon>
        <taxon>Lepidoptera</taxon>
        <taxon>Glossata</taxon>
        <taxon>Ditrysia</taxon>
        <taxon>Papilionoidea</taxon>
        <taxon>Papilionidae</taxon>
        <taxon>Papilioninae</taxon>
        <taxon>Iphiclides</taxon>
    </lineage>
</organism>
<feature type="region of interest" description="Disordered" evidence="1">
    <location>
        <begin position="176"/>
        <end position="196"/>
    </location>
</feature>
<name>A0ABN8HNV2_9NEOP</name>
<dbReference type="EMBL" id="OW152813">
    <property type="protein sequence ID" value="CAH2034375.1"/>
    <property type="molecule type" value="Genomic_DNA"/>
</dbReference>
<dbReference type="Proteomes" id="UP000837857">
    <property type="component" value="Chromosome 1"/>
</dbReference>
<protein>
    <submittedName>
        <fullName evidence="2">Uncharacterized protein</fullName>
    </submittedName>
</protein>
<feature type="non-terminal residue" evidence="2">
    <location>
        <position position="251"/>
    </location>
</feature>
<evidence type="ECO:0000256" key="1">
    <source>
        <dbReference type="SAM" id="MobiDB-lite"/>
    </source>
</evidence>
<evidence type="ECO:0000313" key="2">
    <source>
        <dbReference type="EMBL" id="CAH2034375.1"/>
    </source>
</evidence>
<accession>A0ABN8HNV2</accession>
<evidence type="ECO:0000313" key="3">
    <source>
        <dbReference type="Proteomes" id="UP000837857"/>
    </source>
</evidence>
<gene>
    <name evidence="2" type="ORF">IPOD504_LOCUS105</name>
</gene>
<sequence length="251" mass="26235">MSWIGVLDKESTRQAGGATVELSAGWGLAGEARGGGCGVHVQLQRVWPARHWPGVTRGVITSVITARTATPTARRLRALRALVATARRCPLLSRTSDALAIHQCCHAVPSAAVSRTAIAPPRSACGVVACCGTCVAAFATYPHGTLFGNATGPLLRRLPTQPPPCASATLANGERVAESPAGGGRPPSAGDESLVTPPAVGRWRALRSLTRPASLSALERNVRVAYCATFLSRSPVVSRVPFRTLSCDQCW</sequence>
<proteinExistence type="predicted"/>
<keyword evidence="3" id="KW-1185">Reference proteome</keyword>